<evidence type="ECO:0000313" key="5">
    <source>
        <dbReference type="Proteomes" id="UP000006882"/>
    </source>
</evidence>
<dbReference type="AlphaFoldDB" id="A0A251PHF1"/>
<dbReference type="GO" id="GO:0008270">
    <property type="term" value="F:zinc ion binding"/>
    <property type="evidence" value="ECO:0007669"/>
    <property type="project" value="UniProtKB-KW"/>
</dbReference>
<protein>
    <recommendedName>
        <fullName evidence="3">C2H2-type domain-containing protein</fullName>
    </recommendedName>
</protein>
<organism evidence="4 5">
    <name type="scientific">Prunus persica</name>
    <name type="common">Peach</name>
    <name type="synonym">Amygdalus persica</name>
    <dbReference type="NCBI Taxonomy" id="3760"/>
    <lineage>
        <taxon>Eukaryota</taxon>
        <taxon>Viridiplantae</taxon>
        <taxon>Streptophyta</taxon>
        <taxon>Embryophyta</taxon>
        <taxon>Tracheophyta</taxon>
        <taxon>Spermatophyta</taxon>
        <taxon>Magnoliopsida</taxon>
        <taxon>eudicotyledons</taxon>
        <taxon>Gunneridae</taxon>
        <taxon>Pentapetalae</taxon>
        <taxon>rosids</taxon>
        <taxon>fabids</taxon>
        <taxon>Rosales</taxon>
        <taxon>Rosaceae</taxon>
        <taxon>Amygdaloideae</taxon>
        <taxon>Amygdaleae</taxon>
        <taxon>Prunus</taxon>
    </lineage>
</organism>
<gene>
    <name evidence="4" type="ORF">PRUPE_4G081800</name>
</gene>
<keyword evidence="1" id="KW-0863">Zinc-finger</keyword>
<evidence type="ECO:0000259" key="3">
    <source>
        <dbReference type="PROSITE" id="PS50157"/>
    </source>
</evidence>
<evidence type="ECO:0000256" key="1">
    <source>
        <dbReference type="PROSITE-ProRule" id="PRU00042"/>
    </source>
</evidence>
<dbReference type="PROSITE" id="PS50157">
    <property type="entry name" value="ZINC_FINGER_C2H2_2"/>
    <property type="match status" value="1"/>
</dbReference>
<dbReference type="EMBL" id="CM007654">
    <property type="protein sequence ID" value="ONI11004.1"/>
    <property type="molecule type" value="Genomic_DNA"/>
</dbReference>
<dbReference type="PROSITE" id="PS00028">
    <property type="entry name" value="ZINC_FINGER_C2H2_1"/>
    <property type="match status" value="1"/>
</dbReference>
<feature type="region of interest" description="Disordered" evidence="2">
    <location>
        <begin position="226"/>
        <end position="280"/>
    </location>
</feature>
<sequence>MNFLLTPDKGKEEKHVGVQCLYCKKVFKNHQALGGHLSAHQEEINSKRSWNYPSHFSNSVSITNNSPQPFSMRHPEIFSGGPLFSEVTPPLDFSKRLYSNENSWVNISRFYENNTSAMPPKCSSSSGHAEIQNSKPLSFIAPAPSVSMVPISVPLDPPFCLVSNGVCQFNTDQFRSFRDGMPSFSANAMPCFQDHNCVMIPYPVNAVTDLHPDLSSKQSLCFKEPITIGSLPPDPSESSGQGEIGRYKTQTVSTSKGRKKHCIGGAGGSADEIMNPSKKPKKNSELLMETDKPPHPSQSSDQGEIGQYETQILLTSKGGKRHCLGEAGGSAEMMNCQWKRPKINSELSMETDKPPKRELLLFKDVENCFSRAGISSNAGEEEGQMDLDLSLHL</sequence>
<feature type="domain" description="C2H2-type" evidence="3">
    <location>
        <begin position="18"/>
        <end position="45"/>
    </location>
</feature>
<keyword evidence="1" id="KW-0862">Zinc</keyword>
<dbReference type="InterPro" id="IPR013087">
    <property type="entry name" value="Znf_C2H2_type"/>
</dbReference>
<dbReference type="OrthoDB" id="974504at2759"/>
<reference evidence="4 5" key="1">
    <citation type="journal article" date="2013" name="Nat. Genet.">
        <title>The high-quality draft genome of peach (Prunus persica) identifies unique patterns of genetic diversity, domestication and genome evolution.</title>
        <authorList>
            <consortium name="International Peach Genome Initiative"/>
            <person name="Verde I."/>
            <person name="Abbott A.G."/>
            <person name="Scalabrin S."/>
            <person name="Jung S."/>
            <person name="Shu S."/>
            <person name="Marroni F."/>
            <person name="Zhebentyayeva T."/>
            <person name="Dettori M.T."/>
            <person name="Grimwood J."/>
            <person name="Cattonaro F."/>
            <person name="Zuccolo A."/>
            <person name="Rossini L."/>
            <person name="Jenkins J."/>
            <person name="Vendramin E."/>
            <person name="Meisel L.A."/>
            <person name="Decroocq V."/>
            <person name="Sosinski B."/>
            <person name="Prochnik S."/>
            <person name="Mitros T."/>
            <person name="Policriti A."/>
            <person name="Cipriani G."/>
            <person name="Dondini L."/>
            <person name="Ficklin S."/>
            <person name="Goodstein D.M."/>
            <person name="Xuan P."/>
            <person name="Del Fabbro C."/>
            <person name="Aramini V."/>
            <person name="Copetti D."/>
            <person name="Gonzalez S."/>
            <person name="Horner D.S."/>
            <person name="Falchi R."/>
            <person name="Lucas S."/>
            <person name="Mica E."/>
            <person name="Maldonado J."/>
            <person name="Lazzari B."/>
            <person name="Bielenberg D."/>
            <person name="Pirona R."/>
            <person name="Miculan M."/>
            <person name="Barakat A."/>
            <person name="Testolin R."/>
            <person name="Stella A."/>
            <person name="Tartarini S."/>
            <person name="Tonutti P."/>
            <person name="Arus P."/>
            <person name="Orellana A."/>
            <person name="Wells C."/>
            <person name="Main D."/>
            <person name="Vizzotto G."/>
            <person name="Silva H."/>
            <person name="Salamini F."/>
            <person name="Schmutz J."/>
            <person name="Morgante M."/>
            <person name="Rokhsar D.S."/>
        </authorList>
    </citation>
    <scope>NUCLEOTIDE SEQUENCE [LARGE SCALE GENOMIC DNA]</scope>
    <source>
        <strain evidence="5">cv. Nemared</strain>
    </source>
</reference>
<keyword evidence="5" id="KW-1185">Reference proteome</keyword>
<name>A0A251PHF1_PRUPE</name>
<keyword evidence="1" id="KW-0479">Metal-binding</keyword>
<dbReference type="Proteomes" id="UP000006882">
    <property type="component" value="Chromosome G4"/>
</dbReference>
<accession>A0A251PHF1</accession>
<evidence type="ECO:0000313" key="4">
    <source>
        <dbReference type="EMBL" id="ONI11004.1"/>
    </source>
</evidence>
<proteinExistence type="predicted"/>
<evidence type="ECO:0000256" key="2">
    <source>
        <dbReference type="SAM" id="MobiDB-lite"/>
    </source>
</evidence>
<dbReference type="Gramene" id="ONI11004">
    <property type="protein sequence ID" value="ONI11004"/>
    <property type="gene ID" value="PRUPE_4G081800"/>
</dbReference>
<feature type="region of interest" description="Disordered" evidence="2">
    <location>
        <begin position="373"/>
        <end position="393"/>
    </location>
</feature>